<sequence length="119" mass="13561">MSTQYAQDFKFLRFITGTNPVKVLHTQVLCSATEGCDALAVIKFRYCGGAKIETCLTTWEGDRVYYRLTIAEADGMVMVRLPAYLDEFYSLSFVDLPQYEFDVEISTDGLHYETDTDLL</sequence>
<reference evidence="1 2" key="1">
    <citation type="submission" date="2011-02" db="EMBL/GenBank/DDBJ databases">
        <title>The Genome Sequence of Sphaeroforma arctica JP610.</title>
        <authorList>
            <consortium name="The Broad Institute Genome Sequencing Platform"/>
            <person name="Russ C."/>
            <person name="Cuomo C."/>
            <person name="Young S.K."/>
            <person name="Zeng Q."/>
            <person name="Gargeya S."/>
            <person name="Alvarado L."/>
            <person name="Berlin A."/>
            <person name="Chapman S.B."/>
            <person name="Chen Z."/>
            <person name="Freedman E."/>
            <person name="Gellesch M."/>
            <person name="Goldberg J."/>
            <person name="Griggs A."/>
            <person name="Gujja S."/>
            <person name="Heilman E."/>
            <person name="Heiman D."/>
            <person name="Howarth C."/>
            <person name="Mehta T."/>
            <person name="Neiman D."/>
            <person name="Pearson M."/>
            <person name="Roberts A."/>
            <person name="Saif S."/>
            <person name="Shea T."/>
            <person name="Shenoy N."/>
            <person name="Sisk P."/>
            <person name="Stolte C."/>
            <person name="Sykes S."/>
            <person name="White J."/>
            <person name="Yandava C."/>
            <person name="Burger G."/>
            <person name="Gray M.W."/>
            <person name="Holland P.W.H."/>
            <person name="King N."/>
            <person name="Lang F.B.F."/>
            <person name="Roger A.J."/>
            <person name="Ruiz-Trillo I."/>
            <person name="Haas B."/>
            <person name="Nusbaum C."/>
            <person name="Birren B."/>
        </authorList>
    </citation>
    <scope>NUCLEOTIDE SEQUENCE [LARGE SCALE GENOMIC DNA]</scope>
    <source>
        <strain evidence="1 2">JP610</strain>
    </source>
</reference>
<keyword evidence="2" id="KW-1185">Reference proteome</keyword>
<dbReference type="AlphaFoldDB" id="A0A0L0F5J7"/>
<name>A0A0L0F5J7_9EUKA</name>
<protein>
    <submittedName>
        <fullName evidence="1">Uncharacterized protein</fullName>
    </submittedName>
</protein>
<feature type="non-terminal residue" evidence="1">
    <location>
        <position position="119"/>
    </location>
</feature>
<dbReference type="Proteomes" id="UP000054560">
    <property type="component" value="Unassembled WGS sequence"/>
</dbReference>
<accession>A0A0L0F5J7</accession>
<organism evidence="1 2">
    <name type="scientific">Sphaeroforma arctica JP610</name>
    <dbReference type="NCBI Taxonomy" id="667725"/>
    <lineage>
        <taxon>Eukaryota</taxon>
        <taxon>Ichthyosporea</taxon>
        <taxon>Ichthyophonida</taxon>
        <taxon>Sphaeroforma</taxon>
    </lineage>
</organism>
<evidence type="ECO:0000313" key="2">
    <source>
        <dbReference type="Proteomes" id="UP000054560"/>
    </source>
</evidence>
<dbReference type="EMBL" id="KQ247996">
    <property type="protein sequence ID" value="KNC71856.1"/>
    <property type="molecule type" value="Genomic_DNA"/>
</dbReference>
<proteinExistence type="predicted"/>
<dbReference type="RefSeq" id="XP_014145758.1">
    <property type="nucleotide sequence ID" value="XM_014290283.1"/>
</dbReference>
<evidence type="ECO:0000313" key="1">
    <source>
        <dbReference type="EMBL" id="KNC71856.1"/>
    </source>
</evidence>
<gene>
    <name evidence="1" type="ORF">SARC_15601</name>
</gene>
<dbReference type="GeneID" id="25916105"/>